<dbReference type="Pfam" id="PF03755">
    <property type="entry name" value="YicC-like_N"/>
    <property type="match status" value="1"/>
</dbReference>
<evidence type="ECO:0000256" key="3">
    <source>
        <dbReference type="ARBA" id="ARBA00022759"/>
    </source>
</evidence>
<dbReference type="Pfam" id="PF08340">
    <property type="entry name" value="YicC-like_C"/>
    <property type="match status" value="1"/>
</dbReference>
<feature type="domain" description="Endoribonuclease YicC-like N-terminal" evidence="7">
    <location>
        <begin position="4"/>
        <end position="158"/>
    </location>
</feature>
<protein>
    <submittedName>
        <fullName evidence="9">YicC family protein</fullName>
    </submittedName>
</protein>
<keyword evidence="3" id="KW-0255">Endonuclease</keyword>
<keyword evidence="2" id="KW-0540">Nuclease</keyword>
<dbReference type="InterPro" id="IPR013527">
    <property type="entry name" value="YicC-like_N"/>
</dbReference>
<dbReference type="GO" id="GO:0004521">
    <property type="term" value="F:RNA endonuclease activity"/>
    <property type="evidence" value="ECO:0007669"/>
    <property type="project" value="InterPro"/>
</dbReference>
<dbReference type="InterPro" id="IPR013551">
    <property type="entry name" value="YicC-like_C"/>
</dbReference>
<dbReference type="RefSeq" id="WP_027289237.1">
    <property type="nucleotide sequence ID" value="NZ_NRRE01000026.1"/>
</dbReference>
<dbReference type="EMBL" id="NRRE01000026">
    <property type="protein sequence ID" value="MBK1697496.1"/>
    <property type="molecule type" value="Genomic_DNA"/>
</dbReference>
<feature type="coiled-coil region" evidence="6">
    <location>
        <begin position="187"/>
        <end position="239"/>
    </location>
</feature>
<reference evidence="9" key="2">
    <citation type="journal article" date="2020" name="Microorganisms">
        <title>Osmotic Adaptation and Compatible Solute Biosynthesis of Phototrophic Bacteria as Revealed from Genome Analyses.</title>
        <authorList>
            <person name="Imhoff J.F."/>
            <person name="Rahn T."/>
            <person name="Kunzel S."/>
            <person name="Keller A."/>
            <person name="Neulinger S.C."/>
        </authorList>
    </citation>
    <scope>NUCLEOTIDE SEQUENCE</scope>
    <source>
        <strain evidence="9">DSM 9154</strain>
    </source>
</reference>
<organism evidence="9 10">
    <name type="scientific">Rhodovibrio salinarum</name>
    <dbReference type="NCBI Taxonomy" id="1087"/>
    <lineage>
        <taxon>Bacteria</taxon>
        <taxon>Pseudomonadati</taxon>
        <taxon>Pseudomonadota</taxon>
        <taxon>Alphaproteobacteria</taxon>
        <taxon>Rhodospirillales</taxon>
        <taxon>Rhodovibrionaceae</taxon>
        <taxon>Rhodovibrio</taxon>
    </lineage>
</organism>
<dbReference type="AlphaFoldDB" id="A0A934V0D0"/>
<evidence type="ECO:0000313" key="9">
    <source>
        <dbReference type="EMBL" id="MBK1697496.1"/>
    </source>
</evidence>
<sequence length="295" mass="33060">MTVASMTGFARREGGDAQQTWVWEAKSVNGKGLDVRVRVPSGMDRLEHEVRSRAPKVCTRGNISVSLSVERTERRMQLQVNREMLDQLVRLTRELRDEVDADPPRLDGLLAVRGVLETVEEPEDDAAQQAREQAMVADLQGLLDELVEARVREGQALHEMAERHLAEIARLTEEARQCAASQPEALRERLRKQVAELIETRTGLSEERLAQEAALLASKADIREELDRLDAHVTAARELLDGGGAIGRRLDFLCQEFNREANTLCSKASDVALTRIGLSLKNTVEQLREQVQNIE</sequence>
<dbReference type="PANTHER" id="PTHR30636">
    <property type="entry name" value="UPF0701 PROTEIN YICC"/>
    <property type="match status" value="1"/>
</dbReference>
<evidence type="ECO:0000256" key="5">
    <source>
        <dbReference type="ARBA" id="ARBA00035648"/>
    </source>
</evidence>
<dbReference type="PANTHER" id="PTHR30636:SF3">
    <property type="entry name" value="UPF0701 PROTEIN YICC"/>
    <property type="match status" value="1"/>
</dbReference>
<comment type="cofactor">
    <cofactor evidence="1">
        <name>a divalent metal cation</name>
        <dbReference type="ChEBI" id="CHEBI:60240"/>
    </cofactor>
</comment>
<keyword evidence="4" id="KW-0378">Hydrolase</keyword>
<reference evidence="9" key="1">
    <citation type="submission" date="2017-08" db="EMBL/GenBank/DDBJ databases">
        <authorList>
            <person name="Imhoff J.F."/>
            <person name="Rahn T."/>
            <person name="Kuenzel S."/>
            <person name="Neulinger S.C."/>
        </authorList>
    </citation>
    <scope>NUCLEOTIDE SEQUENCE</scope>
    <source>
        <strain evidence="9">DSM 9154</strain>
    </source>
</reference>
<evidence type="ECO:0000256" key="4">
    <source>
        <dbReference type="ARBA" id="ARBA00022801"/>
    </source>
</evidence>
<keyword evidence="6" id="KW-0175">Coiled coil</keyword>
<comment type="similarity">
    <text evidence="5">Belongs to the YicC/YloC family.</text>
</comment>
<gene>
    <name evidence="9" type="ORF">CKO21_09585</name>
</gene>
<dbReference type="InterPro" id="IPR005229">
    <property type="entry name" value="YicC/YloC-like"/>
</dbReference>
<evidence type="ECO:0000256" key="1">
    <source>
        <dbReference type="ARBA" id="ARBA00001968"/>
    </source>
</evidence>
<evidence type="ECO:0000313" key="10">
    <source>
        <dbReference type="Proteomes" id="UP000778970"/>
    </source>
</evidence>
<comment type="caution">
    <text evidence="9">The sequence shown here is derived from an EMBL/GenBank/DDBJ whole genome shotgun (WGS) entry which is preliminary data.</text>
</comment>
<proteinExistence type="inferred from homology"/>
<dbReference type="Proteomes" id="UP000778970">
    <property type="component" value="Unassembled WGS sequence"/>
</dbReference>
<evidence type="ECO:0000256" key="2">
    <source>
        <dbReference type="ARBA" id="ARBA00022722"/>
    </source>
</evidence>
<accession>A0A934V0D0</accession>
<evidence type="ECO:0000259" key="7">
    <source>
        <dbReference type="Pfam" id="PF03755"/>
    </source>
</evidence>
<evidence type="ECO:0000259" key="8">
    <source>
        <dbReference type="Pfam" id="PF08340"/>
    </source>
</evidence>
<keyword evidence="10" id="KW-1185">Reference proteome</keyword>
<evidence type="ECO:0000256" key="6">
    <source>
        <dbReference type="SAM" id="Coils"/>
    </source>
</evidence>
<dbReference type="GO" id="GO:0016787">
    <property type="term" value="F:hydrolase activity"/>
    <property type="evidence" value="ECO:0007669"/>
    <property type="project" value="UniProtKB-KW"/>
</dbReference>
<dbReference type="NCBIfam" id="TIGR00255">
    <property type="entry name" value="YicC/YloC family endoribonuclease"/>
    <property type="match status" value="1"/>
</dbReference>
<feature type="domain" description="Endoribonuclease YicC-like C-terminal" evidence="8">
    <location>
        <begin position="178"/>
        <end position="295"/>
    </location>
</feature>
<name>A0A934V0D0_9PROT</name>